<accession>A0AAE1XL41</accession>
<feature type="compositionally biased region" description="Basic and acidic residues" evidence="1">
    <location>
        <begin position="43"/>
        <end position="68"/>
    </location>
</feature>
<organism evidence="2 3">
    <name type="scientific">Sesamum alatum</name>
    <dbReference type="NCBI Taxonomy" id="300844"/>
    <lineage>
        <taxon>Eukaryota</taxon>
        <taxon>Viridiplantae</taxon>
        <taxon>Streptophyta</taxon>
        <taxon>Embryophyta</taxon>
        <taxon>Tracheophyta</taxon>
        <taxon>Spermatophyta</taxon>
        <taxon>Magnoliopsida</taxon>
        <taxon>eudicotyledons</taxon>
        <taxon>Gunneridae</taxon>
        <taxon>Pentapetalae</taxon>
        <taxon>asterids</taxon>
        <taxon>lamiids</taxon>
        <taxon>Lamiales</taxon>
        <taxon>Pedaliaceae</taxon>
        <taxon>Sesamum</taxon>
    </lineage>
</organism>
<name>A0AAE1XL41_9LAMI</name>
<dbReference type="EMBL" id="JACGWO010000012">
    <property type="protein sequence ID" value="KAK4413369.1"/>
    <property type="molecule type" value="Genomic_DNA"/>
</dbReference>
<comment type="caution">
    <text evidence="2">The sequence shown here is derived from an EMBL/GenBank/DDBJ whole genome shotgun (WGS) entry which is preliminary data.</text>
</comment>
<proteinExistence type="predicted"/>
<reference evidence="2" key="1">
    <citation type="submission" date="2020-06" db="EMBL/GenBank/DDBJ databases">
        <authorList>
            <person name="Li T."/>
            <person name="Hu X."/>
            <person name="Zhang T."/>
            <person name="Song X."/>
            <person name="Zhang H."/>
            <person name="Dai N."/>
            <person name="Sheng W."/>
            <person name="Hou X."/>
            <person name="Wei L."/>
        </authorList>
    </citation>
    <scope>NUCLEOTIDE SEQUENCE</scope>
    <source>
        <strain evidence="2">3651</strain>
        <tissue evidence="2">Leaf</tissue>
    </source>
</reference>
<sequence length="160" mass="18003">MGVWKGFCSSPSPSAMTLTKVLLMTPSSPLLMRLSTQKKKKKKENDIHTAPPRPDRWSISRRVSDHAPHHPRRLPWAHRGPDAPSRSSWSRGRDLPSPSLFNSSVVPTTHRRGDSPIDSLSHALHTPSISIRLDCILIDFFGEPQIAPALRVNRRLTGYY</sequence>
<dbReference type="Proteomes" id="UP001293254">
    <property type="component" value="Unassembled WGS sequence"/>
</dbReference>
<protein>
    <submittedName>
        <fullName evidence="2">Uncharacterized protein</fullName>
    </submittedName>
</protein>
<evidence type="ECO:0000313" key="2">
    <source>
        <dbReference type="EMBL" id="KAK4413369.1"/>
    </source>
</evidence>
<feature type="region of interest" description="Disordered" evidence="1">
    <location>
        <begin position="36"/>
        <end position="118"/>
    </location>
</feature>
<gene>
    <name evidence="2" type="ORF">Salat_2749500</name>
</gene>
<dbReference type="AlphaFoldDB" id="A0AAE1XL41"/>
<evidence type="ECO:0000256" key="1">
    <source>
        <dbReference type="SAM" id="MobiDB-lite"/>
    </source>
</evidence>
<keyword evidence="3" id="KW-1185">Reference proteome</keyword>
<evidence type="ECO:0000313" key="3">
    <source>
        <dbReference type="Proteomes" id="UP001293254"/>
    </source>
</evidence>
<reference evidence="2" key="2">
    <citation type="journal article" date="2024" name="Plant">
        <title>Genomic evolution and insights into agronomic trait innovations of Sesamum species.</title>
        <authorList>
            <person name="Miao H."/>
            <person name="Wang L."/>
            <person name="Qu L."/>
            <person name="Liu H."/>
            <person name="Sun Y."/>
            <person name="Le M."/>
            <person name="Wang Q."/>
            <person name="Wei S."/>
            <person name="Zheng Y."/>
            <person name="Lin W."/>
            <person name="Duan Y."/>
            <person name="Cao H."/>
            <person name="Xiong S."/>
            <person name="Wang X."/>
            <person name="Wei L."/>
            <person name="Li C."/>
            <person name="Ma Q."/>
            <person name="Ju M."/>
            <person name="Zhao R."/>
            <person name="Li G."/>
            <person name="Mu C."/>
            <person name="Tian Q."/>
            <person name="Mei H."/>
            <person name="Zhang T."/>
            <person name="Gao T."/>
            <person name="Zhang H."/>
        </authorList>
    </citation>
    <scope>NUCLEOTIDE SEQUENCE</scope>
    <source>
        <strain evidence="2">3651</strain>
    </source>
</reference>